<keyword evidence="2" id="KW-0805">Transcription regulation</keyword>
<dbReference type="Pfam" id="PF04542">
    <property type="entry name" value="Sigma70_r2"/>
    <property type="match status" value="1"/>
</dbReference>
<name>A0ABR9DC77_9GAMM</name>
<evidence type="ECO:0000256" key="2">
    <source>
        <dbReference type="ARBA" id="ARBA00023015"/>
    </source>
</evidence>
<accession>A0ABR9DC77</accession>
<comment type="similarity">
    <text evidence="1">Belongs to the sigma-70 factor family. ECF subfamily.</text>
</comment>
<dbReference type="InterPro" id="IPR036388">
    <property type="entry name" value="WH-like_DNA-bd_sf"/>
</dbReference>
<protein>
    <submittedName>
        <fullName evidence="6">Sigma-70 family RNA polymerase sigma factor</fullName>
    </submittedName>
</protein>
<keyword evidence="7" id="KW-1185">Reference proteome</keyword>
<dbReference type="NCBIfam" id="TIGR02937">
    <property type="entry name" value="sigma70-ECF"/>
    <property type="match status" value="1"/>
</dbReference>
<proteinExistence type="inferred from homology"/>
<dbReference type="InterPro" id="IPR014284">
    <property type="entry name" value="RNA_pol_sigma-70_dom"/>
</dbReference>
<dbReference type="InterPro" id="IPR013325">
    <property type="entry name" value="RNA_pol_sigma_r2"/>
</dbReference>
<reference evidence="6 7" key="1">
    <citation type="submission" date="2020-09" db="EMBL/GenBank/DDBJ databases">
        <title>Methylomonas albis sp. nov. and Methylomonas fluvii sp. nov.: Two cold-adapted methanotrophs from the River Elbe and an amended description of Methylovulum psychrotolerans strain Eb1.</title>
        <authorList>
            <person name="Bussmann I.K."/>
            <person name="Klings K.-W."/>
            <person name="Warnstedt J."/>
            <person name="Hoppert M."/>
            <person name="Saborowski A."/>
            <person name="Horn F."/>
            <person name="Liebner S."/>
        </authorList>
    </citation>
    <scope>NUCLEOTIDE SEQUENCE [LARGE SCALE GENOMIC DNA]</scope>
    <source>
        <strain evidence="6 7">EbB</strain>
    </source>
</reference>
<dbReference type="Gene3D" id="1.10.10.10">
    <property type="entry name" value="Winged helix-like DNA-binding domain superfamily/Winged helix DNA-binding domain"/>
    <property type="match status" value="1"/>
</dbReference>
<dbReference type="PANTHER" id="PTHR43133:SF63">
    <property type="entry name" value="RNA POLYMERASE SIGMA FACTOR FECI-RELATED"/>
    <property type="match status" value="1"/>
</dbReference>
<dbReference type="Gene3D" id="1.10.1740.10">
    <property type="match status" value="1"/>
</dbReference>
<keyword evidence="3" id="KW-0731">Sigma factor</keyword>
<dbReference type="InterPro" id="IPR007627">
    <property type="entry name" value="RNA_pol_sigma70_r2"/>
</dbReference>
<evidence type="ECO:0000256" key="3">
    <source>
        <dbReference type="ARBA" id="ARBA00023082"/>
    </source>
</evidence>
<dbReference type="Proteomes" id="UP000641152">
    <property type="component" value="Unassembled WGS sequence"/>
</dbReference>
<dbReference type="EMBL" id="JACXST010000001">
    <property type="protein sequence ID" value="MBD9360550.1"/>
    <property type="molecule type" value="Genomic_DNA"/>
</dbReference>
<gene>
    <name evidence="6" type="ORF">EBB_08370</name>
</gene>
<dbReference type="InterPro" id="IPR013324">
    <property type="entry name" value="RNA_pol_sigma_r3/r4-like"/>
</dbReference>
<dbReference type="SUPFAM" id="SSF88946">
    <property type="entry name" value="Sigma2 domain of RNA polymerase sigma factors"/>
    <property type="match status" value="1"/>
</dbReference>
<evidence type="ECO:0000259" key="5">
    <source>
        <dbReference type="Pfam" id="PF04542"/>
    </source>
</evidence>
<comment type="caution">
    <text evidence="6">The sequence shown here is derived from an EMBL/GenBank/DDBJ whole genome shotgun (WGS) entry which is preliminary data.</text>
</comment>
<keyword evidence="4" id="KW-0804">Transcription</keyword>
<organism evidence="6 7">
    <name type="scientific">Methylomonas fluvii</name>
    <dbReference type="NCBI Taxonomy" id="1854564"/>
    <lineage>
        <taxon>Bacteria</taxon>
        <taxon>Pseudomonadati</taxon>
        <taxon>Pseudomonadota</taxon>
        <taxon>Gammaproteobacteria</taxon>
        <taxon>Methylococcales</taxon>
        <taxon>Methylococcaceae</taxon>
        <taxon>Methylomonas</taxon>
    </lineage>
</organism>
<dbReference type="SUPFAM" id="SSF88659">
    <property type="entry name" value="Sigma3 and sigma4 domains of RNA polymerase sigma factors"/>
    <property type="match status" value="1"/>
</dbReference>
<feature type="domain" description="RNA polymerase sigma-70 region 2" evidence="5">
    <location>
        <begin position="12"/>
        <end position="77"/>
    </location>
</feature>
<dbReference type="PANTHER" id="PTHR43133">
    <property type="entry name" value="RNA POLYMERASE ECF-TYPE SIGMA FACTO"/>
    <property type="match status" value="1"/>
</dbReference>
<sequence length="168" mass="19395">MNNHYPPLTAAYLRHQTELQRFLWRQVNCREAAADLLQDTFLHIADYPGQDIIANCRAFLYRVAGNLALDYLRSQARQQARDGGPLNEDWQCPCPLPEQLVQGEQQWLATESWLCGLPALNRQIWCLRRLDGKRHQHIAAELQISERQVERVLYQTGLMLADANLDDG</sequence>
<evidence type="ECO:0000313" key="7">
    <source>
        <dbReference type="Proteomes" id="UP000641152"/>
    </source>
</evidence>
<evidence type="ECO:0000256" key="4">
    <source>
        <dbReference type="ARBA" id="ARBA00023163"/>
    </source>
</evidence>
<dbReference type="InterPro" id="IPR039425">
    <property type="entry name" value="RNA_pol_sigma-70-like"/>
</dbReference>
<dbReference type="RefSeq" id="WP_192393284.1">
    <property type="nucleotide sequence ID" value="NZ_CAJHIU010000001.1"/>
</dbReference>
<evidence type="ECO:0000256" key="1">
    <source>
        <dbReference type="ARBA" id="ARBA00010641"/>
    </source>
</evidence>
<evidence type="ECO:0000313" key="6">
    <source>
        <dbReference type="EMBL" id="MBD9360550.1"/>
    </source>
</evidence>